<keyword evidence="2" id="KW-0732">Signal</keyword>
<feature type="compositionally biased region" description="Basic residues" evidence="1">
    <location>
        <begin position="87"/>
        <end position="97"/>
    </location>
</feature>
<accession>A0A849C877</accession>
<proteinExistence type="predicted"/>
<evidence type="ECO:0000313" key="3">
    <source>
        <dbReference type="EMBL" id="NNH74802.1"/>
    </source>
</evidence>
<protein>
    <submittedName>
        <fullName evidence="3">Uncharacterized protein</fullName>
    </submittedName>
</protein>
<dbReference type="RefSeq" id="WP_157553483.1">
    <property type="nucleotide sequence ID" value="NZ_JABELX010000016.1"/>
</dbReference>
<evidence type="ECO:0000313" key="4">
    <source>
        <dbReference type="Proteomes" id="UP000586827"/>
    </source>
</evidence>
<comment type="caution">
    <text evidence="3">The sequence shown here is derived from an EMBL/GenBank/DDBJ whole genome shotgun (WGS) entry which is preliminary data.</text>
</comment>
<dbReference type="EMBL" id="JABELX010000016">
    <property type="protein sequence ID" value="NNH74802.1"/>
    <property type="molecule type" value="Genomic_DNA"/>
</dbReference>
<evidence type="ECO:0000256" key="2">
    <source>
        <dbReference type="SAM" id="SignalP"/>
    </source>
</evidence>
<dbReference type="AlphaFoldDB" id="A0A849C877"/>
<sequence>MSLLAKRITIALAAAALTSGMGVATAGVAAADNGRGYEYYCDKNSHGYDWNYCWKHYSDRWNRDHKNNNRNHDNNRSGKHGSNSHGGSKHGGGKHGGNHGSGNHGNRGW</sequence>
<feature type="compositionally biased region" description="Basic and acidic residues" evidence="1">
    <location>
        <begin position="63"/>
        <end position="76"/>
    </location>
</feature>
<evidence type="ECO:0000256" key="1">
    <source>
        <dbReference type="SAM" id="MobiDB-lite"/>
    </source>
</evidence>
<name>A0A849C877_9NOCA</name>
<gene>
    <name evidence="3" type="ORF">HLB23_33975</name>
</gene>
<organism evidence="3 4">
    <name type="scientific">Nocardia uniformis</name>
    <dbReference type="NCBI Taxonomy" id="53432"/>
    <lineage>
        <taxon>Bacteria</taxon>
        <taxon>Bacillati</taxon>
        <taxon>Actinomycetota</taxon>
        <taxon>Actinomycetes</taxon>
        <taxon>Mycobacteriales</taxon>
        <taxon>Nocardiaceae</taxon>
        <taxon>Nocardia</taxon>
    </lineage>
</organism>
<feature type="chain" id="PRO_5038425188" evidence="2">
    <location>
        <begin position="27"/>
        <end position="109"/>
    </location>
</feature>
<dbReference type="Proteomes" id="UP000586827">
    <property type="component" value="Unassembled WGS sequence"/>
</dbReference>
<keyword evidence="4" id="KW-1185">Reference proteome</keyword>
<feature type="compositionally biased region" description="Gly residues" evidence="1">
    <location>
        <begin position="98"/>
        <end position="109"/>
    </location>
</feature>
<feature type="signal peptide" evidence="2">
    <location>
        <begin position="1"/>
        <end position="26"/>
    </location>
</feature>
<reference evidence="3 4" key="1">
    <citation type="submission" date="2020-05" db="EMBL/GenBank/DDBJ databases">
        <title>MicrobeNet Type strains.</title>
        <authorList>
            <person name="Nicholson A.C."/>
        </authorList>
    </citation>
    <scope>NUCLEOTIDE SEQUENCE [LARGE SCALE GENOMIC DNA]</scope>
    <source>
        <strain evidence="3 4">JCM 3224</strain>
    </source>
</reference>
<feature type="region of interest" description="Disordered" evidence="1">
    <location>
        <begin position="63"/>
        <end position="109"/>
    </location>
</feature>